<dbReference type="eggNOG" id="COG0695">
    <property type="taxonomic scope" value="Bacteria"/>
</dbReference>
<feature type="domain" description="DUF4124" evidence="3">
    <location>
        <begin position="6"/>
        <end position="47"/>
    </location>
</feature>
<dbReference type="KEGG" id="sdr:SCD_n00202"/>
<name>S6AE82_SULDS</name>
<organism evidence="4 5">
    <name type="scientific">Sulfuricella denitrificans (strain DSM 22764 / NBRC 105220 / skB26)</name>
    <dbReference type="NCBI Taxonomy" id="1163617"/>
    <lineage>
        <taxon>Bacteria</taxon>
        <taxon>Pseudomonadati</taxon>
        <taxon>Pseudomonadota</taxon>
        <taxon>Betaproteobacteria</taxon>
        <taxon>Nitrosomonadales</taxon>
        <taxon>Sulfuricellaceae</taxon>
        <taxon>Sulfuricella</taxon>
    </lineage>
</organism>
<dbReference type="STRING" id="1163617.SCD_n00202"/>
<keyword evidence="5" id="KW-1185">Reference proteome</keyword>
<protein>
    <submittedName>
        <fullName evidence="4">Glutaredoxin-like protein</fullName>
    </submittedName>
</protein>
<feature type="domain" description="Glutaredoxin" evidence="2">
    <location>
        <begin position="70"/>
        <end position="119"/>
    </location>
</feature>
<reference evidence="4 5" key="1">
    <citation type="journal article" date="2012" name="Appl. Environ. Microbiol.">
        <title>Draft genome sequence of a psychrotolerant sulfur-oxidizing bacterium, Sulfuricella denitrificans skB26, and proteomic insights into cold adaptation.</title>
        <authorList>
            <person name="Watanabe T."/>
            <person name="Kojima H."/>
            <person name="Fukui M."/>
        </authorList>
    </citation>
    <scope>NUCLEOTIDE SEQUENCE [LARGE SCALE GENOMIC DNA]</scope>
    <source>
        <strain evidence="5">skB26</strain>
    </source>
</reference>
<evidence type="ECO:0000313" key="5">
    <source>
        <dbReference type="Proteomes" id="UP000015559"/>
    </source>
</evidence>
<evidence type="ECO:0000259" key="2">
    <source>
        <dbReference type="Pfam" id="PF00462"/>
    </source>
</evidence>
<dbReference type="Pfam" id="PF13511">
    <property type="entry name" value="DUF4124"/>
    <property type="match status" value="1"/>
</dbReference>
<sequence length="175" mass="18877">MFAVYSAQSASLYRWVDTDGKVHYSEQPPPPSAARMIEEKEIGTQPADDGQLPYASRRAAKNFPVTLYNSGCGDACAKAREHLTKRGVPFNEKNASTPEVQAELKKLIGALEVPVLVVGTATRLKGYDSEAWNAALDEAGYPESVPFLRPKSKAPVKTDANGEQKPATSGGEKKP</sequence>
<dbReference type="HOGENOM" id="CLU_111602_0_0_4"/>
<dbReference type="InterPro" id="IPR025392">
    <property type="entry name" value="DUF4124"/>
</dbReference>
<dbReference type="CDD" id="cd02976">
    <property type="entry name" value="NrdH"/>
    <property type="match status" value="1"/>
</dbReference>
<dbReference type="InterPro" id="IPR002109">
    <property type="entry name" value="Glutaredoxin"/>
</dbReference>
<evidence type="ECO:0000256" key="1">
    <source>
        <dbReference type="SAM" id="MobiDB-lite"/>
    </source>
</evidence>
<feature type="region of interest" description="Disordered" evidence="1">
    <location>
        <begin position="143"/>
        <end position="175"/>
    </location>
</feature>
<dbReference type="EMBL" id="AP013066">
    <property type="protein sequence ID" value="BAN34051.1"/>
    <property type="molecule type" value="Genomic_DNA"/>
</dbReference>
<dbReference type="PROSITE" id="PS51354">
    <property type="entry name" value="GLUTAREDOXIN_2"/>
    <property type="match status" value="1"/>
</dbReference>
<dbReference type="InterPro" id="IPR036249">
    <property type="entry name" value="Thioredoxin-like_sf"/>
</dbReference>
<dbReference type="SUPFAM" id="SSF52833">
    <property type="entry name" value="Thioredoxin-like"/>
    <property type="match status" value="1"/>
</dbReference>
<dbReference type="Pfam" id="PF00462">
    <property type="entry name" value="Glutaredoxin"/>
    <property type="match status" value="1"/>
</dbReference>
<evidence type="ECO:0000313" key="4">
    <source>
        <dbReference type="EMBL" id="BAN34051.1"/>
    </source>
</evidence>
<dbReference type="AlphaFoldDB" id="S6AE82"/>
<proteinExistence type="predicted"/>
<gene>
    <name evidence="4" type="ORF">SCD_n00202</name>
</gene>
<feature type="region of interest" description="Disordered" evidence="1">
    <location>
        <begin position="23"/>
        <end position="52"/>
    </location>
</feature>
<evidence type="ECO:0000259" key="3">
    <source>
        <dbReference type="Pfam" id="PF13511"/>
    </source>
</evidence>
<accession>S6AE82</accession>
<dbReference type="Proteomes" id="UP000015559">
    <property type="component" value="Chromosome"/>
</dbReference>
<dbReference type="Gene3D" id="3.40.30.10">
    <property type="entry name" value="Glutaredoxin"/>
    <property type="match status" value="1"/>
</dbReference>